<organism evidence="3 4">
    <name type="scientific">Aspergillus leporis</name>
    <dbReference type="NCBI Taxonomy" id="41062"/>
    <lineage>
        <taxon>Eukaryota</taxon>
        <taxon>Fungi</taxon>
        <taxon>Dikarya</taxon>
        <taxon>Ascomycota</taxon>
        <taxon>Pezizomycotina</taxon>
        <taxon>Eurotiomycetes</taxon>
        <taxon>Eurotiomycetidae</taxon>
        <taxon>Eurotiales</taxon>
        <taxon>Aspergillaceae</taxon>
        <taxon>Aspergillus</taxon>
        <taxon>Aspergillus subgen. Circumdati</taxon>
    </lineage>
</organism>
<reference evidence="3 4" key="1">
    <citation type="submission" date="2019-04" db="EMBL/GenBank/DDBJ databases">
        <title>Friends and foes A comparative genomics study of 23 Aspergillus species from section Flavi.</title>
        <authorList>
            <consortium name="DOE Joint Genome Institute"/>
            <person name="Kjaerbolling I."/>
            <person name="Vesth T."/>
            <person name="Frisvad J.C."/>
            <person name="Nybo J.L."/>
            <person name="Theobald S."/>
            <person name="Kildgaard S."/>
            <person name="Isbrandt T."/>
            <person name="Kuo A."/>
            <person name="Sato A."/>
            <person name="Lyhne E.K."/>
            <person name="Kogle M.E."/>
            <person name="Wiebenga A."/>
            <person name="Kun R.S."/>
            <person name="Lubbers R.J."/>
            <person name="Makela M.R."/>
            <person name="Barry K."/>
            <person name="Chovatia M."/>
            <person name="Clum A."/>
            <person name="Daum C."/>
            <person name="Haridas S."/>
            <person name="He G."/>
            <person name="LaButti K."/>
            <person name="Lipzen A."/>
            <person name="Mondo S."/>
            <person name="Riley R."/>
            <person name="Salamov A."/>
            <person name="Simmons B.A."/>
            <person name="Magnuson J.K."/>
            <person name="Henrissat B."/>
            <person name="Mortensen U.H."/>
            <person name="Larsen T.O."/>
            <person name="Devries R.P."/>
            <person name="Grigoriev I.V."/>
            <person name="Machida M."/>
            <person name="Baker S.E."/>
            <person name="Andersen M.R."/>
        </authorList>
    </citation>
    <scope>NUCLEOTIDE SEQUENCE [LARGE SCALE GENOMIC DNA]</scope>
    <source>
        <strain evidence="3 4">CBS 151.66</strain>
    </source>
</reference>
<proteinExistence type="inferred from homology"/>
<dbReference type="PANTHER" id="PTHR48107">
    <property type="entry name" value="NADPH-DEPENDENT ALDEHYDE REDUCTASE-LIKE PROTEIN, CHLOROPLASTIC-RELATED"/>
    <property type="match status" value="1"/>
</dbReference>
<sequence>MSLTGKTALITGGVKNLGAQTARDLASVGANLALHYHSSSSKNDASALEAELKQKHPSVKVNFYQGNLTSAGAVTKLFQDVLKDFGQIDIVVNTVGKVLKKPIAEITEEEYDTMFAINSKTAFFMLKEAAMHVSDGGKIITIVTALLGAFTGYYTSYAGSKAPVEHFTRGVCKELQSRLVSVNNIAPGPMDTPFFYPQEQPEAVEFHKANGMGNRLTMVEDIAPIVRFLCTEGAWITGQTIFANGGYTTR</sequence>
<dbReference type="SUPFAM" id="SSF51735">
    <property type="entry name" value="NAD(P)-binding Rossmann-fold domains"/>
    <property type="match status" value="1"/>
</dbReference>
<gene>
    <name evidence="3" type="ORF">BDV29DRAFT_201953</name>
</gene>
<evidence type="ECO:0000256" key="1">
    <source>
        <dbReference type="ARBA" id="ARBA00006484"/>
    </source>
</evidence>
<dbReference type="Gene3D" id="3.40.50.720">
    <property type="entry name" value="NAD(P)-binding Rossmann-like Domain"/>
    <property type="match status" value="1"/>
</dbReference>
<protein>
    <recommendedName>
        <fullName evidence="5">Short-chain dehydrogenase</fullName>
    </recommendedName>
</protein>
<dbReference type="PRINTS" id="PR00081">
    <property type="entry name" value="GDHRDH"/>
</dbReference>
<dbReference type="NCBIfam" id="NF009385">
    <property type="entry name" value="PRK12744.1"/>
    <property type="match status" value="1"/>
</dbReference>
<dbReference type="Pfam" id="PF13561">
    <property type="entry name" value="adh_short_C2"/>
    <property type="match status" value="1"/>
</dbReference>
<comment type="similarity">
    <text evidence="1">Belongs to the short-chain dehydrogenases/reductases (SDR) family.</text>
</comment>
<dbReference type="EMBL" id="ML732232">
    <property type="protein sequence ID" value="KAB8073150.1"/>
    <property type="molecule type" value="Genomic_DNA"/>
</dbReference>
<dbReference type="PRINTS" id="PR00080">
    <property type="entry name" value="SDRFAMILY"/>
</dbReference>
<evidence type="ECO:0000313" key="4">
    <source>
        <dbReference type="Proteomes" id="UP000326565"/>
    </source>
</evidence>
<evidence type="ECO:0000313" key="3">
    <source>
        <dbReference type="EMBL" id="KAB8073150.1"/>
    </source>
</evidence>
<dbReference type="PANTHER" id="PTHR48107:SF7">
    <property type="entry name" value="RE15974P"/>
    <property type="match status" value="1"/>
</dbReference>
<evidence type="ECO:0008006" key="5">
    <source>
        <dbReference type="Google" id="ProtNLM"/>
    </source>
</evidence>
<accession>A0A5N5X183</accession>
<keyword evidence="4" id="KW-1185">Reference proteome</keyword>
<evidence type="ECO:0000256" key="2">
    <source>
        <dbReference type="ARBA" id="ARBA00023002"/>
    </source>
</evidence>
<dbReference type="AlphaFoldDB" id="A0A5N5X183"/>
<dbReference type="Proteomes" id="UP000326565">
    <property type="component" value="Unassembled WGS sequence"/>
</dbReference>
<dbReference type="InterPro" id="IPR002347">
    <property type="entry name" value="SDR_fam"/>
</dbReference>
<dbReference type="InterPro" id="IPR036291">
    <property type="entry name" value="NAD(P)-bd_dom_sf"/>
</dbReference>
<dbReference type="GO" id="GO:0016614">
    <property type="term" value="F:oxidoreductase activity, acting on CH-OH group of donors"/>
    <property type="evidence" value="ECO:0007669"/>
    <property type="project" value="UniProtKB-ARBA"/>
</dbReference>
<keyword evidence="2" id="KW-0560">Oxidoreductase</keyword>
<dbReference type="OrthoDB" id="47007at2759"/>
<name>A0A5N5X183_9EURO</name>